<organism evidence="21 22">
    <name type="scientific">Sodalis glossinidius (strain morsitans)</name>
    <dbReference type="NCBI Taxonomy" id="343509"/>
    <lineage>
        <taxon>Bacteria</taxon>
        <taxon>Pseudomonadati</taxon>
        <taxon>Pseudomonadota</taxon>
        <taxon>Gammaproteobacteria</taxon>
        <taxon>Enterobacterales</taxon>
        <taxon>Bruguierivoracaceae</taxon>
        <taxon>Sodalis</taxon>
    </lineage>
</organism>
<keyword evidence="13 19" id="KW-0448">Lipopolysaccharide biosynthesis</keyword>
<evidence type="ECO:0000256" key="13">
    <source>
        <dbReference type="ARBA" id="ARBA00022985"/>
    </source>
</evidence>
<evidence type="ECO:0000256" key="15">
    <source>
        <dbReference type="ARBA" id="ARBA00023098"/>
    </source>
</evidence>
<feature type="transmembrane region" description="Helical" evidence="19">
    <location>
        <begin position="345"/>
        <end position="368"/>
    </location>
</feature>
<evidence type="ECO:0000256" key="18">
    <source>
        <dbReference type="ARBA" id="ARBA00034054"/>
    </source>
</evidence>
<feature type="domain" description="ArnT-like N-terminal" evidence="20">
    <location>
        <begin position="8"/>
        <end position="237"/>
    </location>
</feature>
<evidence type="ECO:0000256" key="16">
    <source>
        <dbReference type="ARBA" id="ARBA00023136"/>
    </source>
</evidence>
<sequence>MKSLKPGIGLMCIIALYYLLPLSFRSLWQPDETRYAEISREMLASGDWIVPHFLGLRYFEKPSVGYWINNLSQWAFGHTNFAVHFGSAFSIALTALMVYWLALRLWQDRWLGLTAAAIYSSCLLVYSIGTYAVLDPMIALWLAAAMCAFWQAVQAPRGWRKGLGYLALGIACGLGFMTKGFLALAVPVLSVLPWVIAQKRWKEVFIYGPLALLGAVATSLPWVIAIARREPDFWHYFIWVEHVQRFAEDNAQHKAPFWYYLPVLLAGTLPWLGLLPGALRRAWRERQTQSGAFYLLGWVVMPLLFFSLSKGKLPTYILPSFAPLALLMARYAATCGGRALKVNGVLNLLFGLLCVITVASVLAPWGLAQHPLFVQNEVRKVLLGVLGFLVWAAVGGLTLRAPTVCWRWAALCPLGIALLVGQAIPQQVIDAKQPQSFIQTVRPQLEKSRFIFANSVGVAAGLAWELQRSDISLFELQGELAYGLSYPDAADRFIREEDFSDWLRERCKEGSVALVVLLPDGETQISHLPRADETYRRGRLVLLAYHQRRP</sequence>
<keyword evidence="12 19" id="KW-0812">Transmembrane</keyword>
<evidence type="ECO:0000256" key="4">
    <source>
        <dbReference type="ARBA" id="ARBA00012056"/>
    </source>
</evidence>
<keyword evidence="7 19" id="KW-0444">Lipid biosynthesis</keyword>
<keyword evidence="10 19" id="KW-0328">Glycosyltransferase</keyword>
<evidence type="ECO:0000256" key="1">
    <source>
        <dbReference type="ARBA" id="ARBA00004429"/>
    </source>
</evidence>
<dbReference type="HAMAP" id="MF_01165">
    <property type="entry name" value="ArnT_transfer"/>
    <property type="match status" value="1"/>
</dbReference>
<feature type="transmembrane region" description="Helical" evidence="19">
    <location>
        <begin position="291"/>
        <end position="309"/>
    </location>
</feature>
<evidence type="ECO:0000256" key="9">
    <source>
        <dbReference type="ARBA" id="ARBA00022556"/>
    </source>
</evidence>
<keyword evidence="8 19" id="KW-0997">Cell inner membrane</keyword>
<dbReference type="GO" id="GO:0005886">
    <property type="term" value="C:plasma membrane"/>
    <property type="evidence" value="ECO:0007669"/>
    <property type="project" value="UniProtKB-SubCell"/>
</dbReference>
<comment type="similarity">
    <text evidence="3 19">Belongs to the glycosyltransferase 83 family.</text>
</comment>
<feature type="transmembrane region" description="Helical" evidence="19">
    <location>
        <begin position="380"/>
        <end position="399"/>
    </location>
</feature>
<evidence type="ECO:0000256" key="19">
    <source>
        <dbReference type="HAMAP-Rule" id="MF_01165"/>
    </source>
</evidence>
<keyword evidence="6 19" id="KW-1003">Cell membrane</keyword>
<dbReference type="GO" id="GO:0103015">
    <property type="term" value="F:4-amino-4-deoxy-L-arabinose transferase activity"/>
    <property type="evidence" value="ECO:0007669"/>
    <property type="project" value="UniProtKB-EC"/>
</dbReference>
<dbReference type="PANTHER" id="PTHR33908">
    <property type="entry name" value="MANNOSYLTRANSFERASE YKCB-RELATED"/>
    <property type="match status" value="1"/>
</dbReference>
<evidence type="ECO:0000256" key="2">
    <source>
        <dbReference type="ARBA" id="ARBA00005200"/>
    </source>
</evidence>
<dbReference type="Pfam" id="PF02366">
    <property type="entry name" value="PMT"/>
    <property type="match status" value="1"/>
</dbReference>
<dbReference type="PANTHER" id="PTHR33908:SF3">
    <property type="entry name" value="UNDECAPRENYL PHOSPHATE-ALPHA-4-AMINO-4-DEOXY-L-ARABINOSE ARABINOSYL TRANSFERASE"/>
    <property type="match status" value="1"/>
</dbReference>
<evidence type="ECO:0000256" key="3">
    <source>
        <dbReference type="ARBA" id="ARBA00010814"/>
    </source>
</evidence>
<dbReference type="UniPathway" id="UPA00037"/>
<comment type="pathway">
    <text evidence="2 19">Lipopolysaccharide metabolism; 4-amino-4-deoxy-beta-L-arabinose-lipid A biosynthesis.</text>
</comment>
<dbReference type="EC" id="2.4.2.43" evidence="4 19"/>
<dbReference type="OrthoDB" id="9775035at2"/>
<dbReference type="KEGG" id="sgl:SG1841"/>
<dbReference type="NCBIfam" id="NF009784">
    <property type="entry name" value="PRK13279.1"/>
    <property type="match status" value="1"/>
</dbReference>
<keyword evidence="16 19" id="KW-0472">Membrane</keyword>
<evidence type="ECO:0000259" key="20">
    <source>
        <dbReference type="Pfam" id="PF02366"/>
    </source>
</evidence>
<proteinExistence type="inferred from homology"/>
<keyword evidence="11 19" id="KW-0808">Transferase</keyword>
<evidence type="ECO:0000256" key="12">
    <source>
        <dbReference type="ARBA" id="ARBA00022692"/>
    </source>
</evidence>
<evidence type="ECO:0000313" key="21">
    <source>
        <dbReference type="EMBL" id="CRL46047.1"/>
    </source>
</evidence>
<name>A0A193QLK4_SODGM</name>
<evidence type="ECO:0000256" key="6">
    <source>
        <dbReference type="ARBA" id="ARBA00022475"/>
    </source>
</evidence>
<feature type="transmembrane region" description="Helical" evidence="19">
    <location>
        <begin position="109"/>
        <end position="126"/>
    </location>
</feature>
<feature type="transmembrane region" description="Helical" evidence="19">
    <location>
        <begin position="204"/>
        <end position="227"/>
    </location>
</feature>
<comment type="catalytic activity">
    <reaction evidence="18 19">
        <text>4-amino-4-deoxy-alpha-L-arabinopyranosyl di-trans,octa-cis-undecaprenyl phosphate + lipid IVA = lipid IIA + di-trans,octa-cis-undecaprenyl phosphate.</text>
        <dbReference type="EC" id="2.4.2.43"/>
    </reaction>
</comment>
<evidence type="ECO:0000256" key="10">
    <source>
        <dbReference type="ARBA" id="ARBA00022676"/>
    </source>
</evidence>
<reference evidence="21 22" key="1">
    <citation type="submission" date="2015-05" db="EMBL/GenBank/DDBJ databases">
        <authorList>
            <person name="Goodhead I."/>
        </authorList>
    </citation>
    <scope>NUCLEOTIDE SEQUENCE [LARGE SCALE GENOMIC DNA]</scope>
    <source>
        <strain evidence="22">morsitans</strain>
    </source>
</reference>
<dbReference type="EMBL" id="LN854557">
    <property type="protein sequence ID" value="CRL46047.1"/>
    <property type="molecule type" value="Genomic_DNA"/>
</dbReference>
<comment type="function">
    <text evidence="17 19">Catalyzes the transfer of the L-Ara4N moiety of the glycolipid undecaprenyl phosphate-alpha-L-Ara4N to lipid A. The modified arabinose is attached to lipid A and is required for resistance to polymyxin and cationic antimicrobial peptides.</text>
</comment>
<evidence type="ECO:0000256" key="5">
    <source>
        <dbReference type="ARBA" id="ARBA00015532"/>
    </source>
</evidence>
<evidence type="ECO:0000256" key="7">
    <source>
        <dbReference type="ARBA" id="ARBA00022516"/>
    </source>
</evidence>
<dbReference type="GO" id="GO:0010041">
    <property type="term" value="P:response to iron(III) ion"/>
    <property type="evidence" value="ECO:0007669"/>
    <property type="project" value="TreeGrafter"/>
</dbReference>
<feature type="transmembrane region" description="Helical" evidence="19">
    <location>
        <begin position="257"/>
        <end position="279"/>
    </location>
</feature>
<gene>
    <name evidence="21" type="primary">arnT_3</name>
    <name evidence="19" type="synonym">arnT</name>
    <name evidence="21" type="ORF">SGGMMB4_04288</name>
</gene>
<keyword evidence="15 19" id="KW-0443">Lipid metabolism</keyword>
<dbReference type="Proteomes" id="UP000245838">
    <property type="component" value="Chromosome sggmmb4_Chromosome"/>
</dbReference>
<feature type="transmembrane region" description="Helical" evidence="19">
    <location>
        <begin position="81"/>
        <end position="103"/>
    </location>
</feature>
<dbReference type="RefSeq" id="WP_011411788.1">
    <property type="nucleotide sequence ID" value="NC_007712.1"/>
</dbReference>
<evidence type="ECO:0000313" key="22">
    <source>
        <dbReference type="Proteomes" id="UP000245838"/>
    </source>
</evidence>
<evidence type="ECO:0000256" key="8">
    <source>
        <dbReference type="ARBA" id="ARBA00022519"/>
    </source>
</evidence>
<dbReference type="GO" id="GO:0009103">
    <property type="term" value="P:lipopolysaccharide biosynthetic process"/>
    <property type="evidence" value="ECO:0007669"/>
    <property type="project" value="UniProtKB-KW"/>
</dbReference>
<accession>A0A193QLK4</accession>
<dbReference type="GO" id="GO:0009245">
    <property type="term" value="P:lipid A biosynthetic process"/>
    <property type="evidence" value="ECO:0007669"/>
    <property type="project" value="UniProtKB-UniRule"/>
</dbReference>
<dbReference type="InterPro" id="IPR050297">
    <property type="entry name" value="LipidA_mod_glycosyltrf_83"/>
</dbReference>
<evidence type="ECO:0000256" key="14">
    <source>
        <dbReference type="ARBA" id="ARBA00022989"/>
    </source>
</evidence>
<dbReference type="SMR" id="A0A193QLK4"/>
<dbReference type="InterPro" id="IPR022839">
    <property type="entry name" value="ArnT"/>
</dbReference>
<dbReference type="GO" id="GO:0006493">
    <property type="term" value="P:protein O-linked glycosylation"/>
    <property type="evidence" value="ECO:0007669"/>
    <property type="project" value="InterPro"/>
</dbReference>
<dbReference type="AlphaFoldDB" id="A0A193QLK4"/>
<protein>
    <recommendedName>
        <fullName evidence="5 19">Undecaprenyl phosphate-alpha-4-amino-4-deoxy-L-arabinose arabinosyl transferase</fullName>
        <ecNumber evidence="4 19">2.4.2.43</ecNumber>
    </recommendedName>
    <alternativeName>
        <fullName evidence="19">4-amino-4-deoxy-L-arabinose lipid A transferase</fullName>
    </alternativeName>
    <alternativeName>
        <fullName evidence="19">Lipid IV(A) 4-amino-4-deoxy-L-arabinosyltransferase</fullName>
    </alternativeName>
    <alternativeName>
        <fullName evidence="19">Undecaprenyl phosphate-alpha-L-Ara4N transferase</fullName>
    </alternativeName>
</protein>
<dbReference type="InterPro" id="IPR003342">
    <property type="entry name" value="ArnT-like_N"/>
</dbReference>
<feature type="transmembrane region" description="Helical" evidence="19">
    <location>
        <begin position="165"/>
        <end position="192"/>
    </location>
</feature>
<keyword evidence="14 19" id="KW-1133">Transmembrane helix</keyword>
<feature type="transmembrane region" description="Helical" evidence="19">
    <location>
        <begin position="6"/>
        <end position="24"/>
    </location>
</feature>
<dbReference type="GO" id="GO:0000030">
    <property type="term" value="F:mannosyltransferase activity"/>
    <property type="evidence" value="ECO:0007669"/>
    <property type="project" value="InterPro"/>
</dbReference>
<feature type="transmembrane region" description="Helical" evidence="19">
    <location>
        <begin position="315"/>
        <end position="333"/>
    </location>
</feature>
<evidence type="ECO:0000256" key="17">
    <source>
        <dbReference type="ARBA" id="ARBA00025446"/>
    </source>
</evidence>
<keyword evidence="9 19" id="KW-0441">Lipid A biosynthesis</keyword>
<comment type="subcellular location">
    <subcellularLocation>
        <location evidence="1 19">Cell inner membrane</location>
        <topology evidence="1 19">Multi-pass membrane protein</topology>
    </subcellularLocation>
</comment>
<evidence type="ECO:0000256" key="11">
    <source>
        <dbReference type="ARBA" id="ARBA00022679"/>
    </source>
</evidence>